<dbReference type="OrthoDB" id="2435072at2759"/>
<accession>A0A9P3H851</accession>
<comment type="caution">
    <text evidence="3">The sequence shown here is derived from an EMBL/GenBank/DDBJ whole genome shotgun (WGS) entry which is preliminary data.</text>
</comment>
<reference evidence="3" key="2">
    <citation type="journal article" date="2022" name="Microbiol. Resour. Announc.">
        <title>Whole-Genome Sequence of Entomortierella parvispora E1425, a Mucoromycotan Fungus Associated with Burkholderiaceae-Related Endosymbiotic Bacteria.</title>
        <authorList>
            <person name="Herlambang A."/>
            <person name="Guo Y."/>
            <person name="Takashima Y."/>
            <person name="Narisawa K."/>
            <person name="Ohta H."/>
            <person name="Nishizawa T."/>
        </authorList>
    </citation>
    <scope>NUCLEOTIDE SEQUENCE</scope>
    <source>
        <strain evidence="3">E1425</strain>
    </source>
</reference>
<evidence type="ECO:0000313" key="4">
    <source>
        <dbReference type="Proteomes" id="UP000827284"/>
    </source>
</evidence>
<keyword evidence="1" id="KW-0175">Coiled coil</keyword>
<feature type="compositionally biased region" description="Polar residues" evidence="2">
    <location>
        <begin position="263"/>
        <end position="275"/>
    </location>
</feature>
<dbReference type="AlphaFoldDB" id="A0A9P3H851"/>
<evidence type="ECO:0000256" key="1">
    <source>
        <dbReference type="SAM" id="Coils"/>
    </source>
</evidence>
<organism evidence="3 4">
    <name type="scientific">Entomortierella parvispora</name>
    <dbReference type="NCBI Taxonomy" id="205924"/>
    <lineage>
        <taxon>Eukaryota</taxon>
        <taxon>Fungi</taxon>
        <taxon>Fungi incertae sedis</taxon>
        <taxon>Mucoromycota</taxon>
        <taxon>Mortierellomycotina</taxon>
        <taxon>Mortierellomycetes</taxon>
        <taxon>Mortierellales</taxon>
        <taxon>Mortierellaceae</taxon>
        <taxon>Entomortierella</taxon>
    </lineage>
</organism>
<keyword evidence="4" id="KW-1185">Reference proteome</keyword>
<sequence length="488" mass="55241">MAPKRNPSQHAASGTLSTEQTVRLKHYRNIFEDPKDVDSLQSGRVLSVEDSIREADLAIEMPAIRSKRYCGLKAIPNGGNQRRIFLTVQFLIQRLHQFCANAKDELRDMSLTRGGELYTQLSAELERAEPSLRGVTAGALYSTVGRLCADYNAYEKLATSATGVDLAFSTRLLELCRLLRDYDRTLLRIKQETSELTAEERARVAVAETATRQNLITEDRRRRMHKKLRFDDTVSRCSSEDIDNDDEQEGEEEENEDEDGHSASEQYDSETQSSDGADVTHVRAGVALPVHQQQQERLYPPSILSTMVPSPKHRSMTPPRSTKTTKTMRMPRGFAKEQRRIADEVQSIRQVVAIETTARIKELSWNMTDNTTIVEDLGRNTVAKIDDLNRNIDDLNRNIDDLNRNTIAVISMLSDLRSEMHGTFLTFRNEIRDLQDIVWKSYLRTSGPSPPQPHSASVRWPPMLARSQTTLHPDISLATAAAPRPPER</sequence>
<gene>
    <name evidence="3" type="ORF">EMPS_03913</name>
</gene>
<evidence type="ECO:0000256" key="2">
    <source>
        <dbReference type="SAM" id="MobiDB-lite"/>
    </source>
</evidence>
<dbReference type="Proteomes" id="UP000827284">
    <property type="component" value="Unassembled WGS sequence"/>
</dbReference>
<reference evidence="3" key="1">
    <citation type="submission" date="2021-11" db="EMBL/GenBank/DDBJ databases">
        <authorList>
            <person name="Herlambang A."/>
            <person name="Guo Y."/>
            <person name="Takashima Y."/>
            <person name="Nishizawa T."/>
        </authorList>
    </citation>
    <scope>NUCLEOTIDE SEQUENCE</scope>
    <source>
        <strain evidence="3">E1425</strain>
    </source>
</reference>
<protein>
    <submittedName>
        <fullName evidence="3">Uncharacterized protein</fullName>
    </submittedName>
</protein>
<evidence type="ECO:0000313" key="3">
    <source>
        <dbReference type="EMBL" id="GJJ71563.1"/>
    </source>
</evidence>
<name>A0A9P3H851_9FUNG</name>
<feature type="region of interest" description="Disordered" evidence="2">
    <location>
        <begin position="445"/>
        <end position="488"/>
    </location>
</feature>
<feature type="region of interest" description="Disordered" evidence="2">
    <location>
        <begin position="233"/>
        <end position="276"/>
    </location>
</feature>
<feature type="compositionally biased region" description="Polar residues" evidence="2">
    <location>
        <begin position="318"/>
        <end position="327"/>
    </location>
</feature>
<dbReference type="EMBL" id="BQFW01000005">
    <property type="protein sequence ID" value="GJJ71563.1"/>
    <property type="molecule type" value="Genomic_DNA"/>
</dbReference>
<feature type="region of interest" description="Disordered" evidence="2">
    <location>
        <begin position="306"/>
        <end position="327"/>
    </location>
</feature>
<feature type="compositionally biased region" description="Acidic residues" evidence="2">
    <location>
        <begin position="240"/>
        <end position="259"/>
    </location>
</feature>
<feature type="coiled-coil region" evidence="1">
    <location>
        <begin position="378"/>
        <end position="405"/>
    </location>
</feature>
<proteinExistence type="predicted"/>